<protein>
    <submittedName>
        <fullName evidence="1">Uncharacterized protein</fullName>
    </submittedName>
</protein>
<name>A0A2H0UEJ7_9BACT</name>
<evidence type="ECO:0000313" key="2">
    <source>
        <dbReference type="Proteomes" id="UP000231192"/>
    </source>
</evidence>
<proteinExistence type="predicted"/>
<organism evidence="1 2">
    <name type="scientific">Candidatus Kaiserbacteria bacterium CG10_big_fil_rev_8_21_14_0_10_51_14</name>
    <dbReference type="NCBI Taxonomy" id="1974610"/>
    <lineage>
        <taxon>Bacteria</taxon>
        <taxon>Candidatus Kaiseribacteriota</taxon>
    </lineage>
</organism>
<dbReference type="Proteomes" id="UP000231192">
    <property type="component" value="Unassembled WGS sequence"/>
</dbReference>
<dbReference type="EMBL" id="PFBK01000002">
    <property type="protein sequence ID" value="PIR84205.1"/>
    <property type="molecule type" value="Genomic_DNA"/>
</dbReference>
<sequence>MKHISEIIALRKHQLEQQRDRQLTLFVAPQEERGSREWRLFTPIAHDRVEGYPVTAPRKREELRYPNIVPIRRYPRHLAIRFAR</sequence>
<accession>A0A2H0UEJ7</accession>
<comment type="caution">
    <text evidence="1">The sequence shown here is derived from an EMBL/GenBank/DDBJ whole genome shotgun (WGS) entry which is preliminary data.</text>
</comment>
<evidence type="ECO:0000313" key="1">
    <source>
        <dbReference type="EMBL" id="PIR84205.1"/>
    </source>
</evidence>
<gene>
    <name evidence="1" type="ORF">COU18_00420</name>
</gene>
<dbReference type="AlphaFoldDB" id="A0A2H0UEJ7"/>
<reference evidence="2" key="1">
    <citation type="submission" date="2017-09" db="EMBL/GenBank/DDBJ databases">
        <title>Depth-based differentiation of microbial function through sediment-hosted aquifers and enrichment of novel symbionts in the deep terrestrial subsurface.</title>
        <authorList>
            <person name="Probst A.J."/>
            <person name="Ladd B."/>
            <person name="Jarett J.K."/>
            <person name="Geller-Mcgrath D.E."/>
            <person name="Sieber C.M.K."/>
            <person name="Emerson J.B."/>
            <person name="Anantharaman K."/>
            <person name="Thomas B.C."/>
            <person name="Malmstrom R."/>
            <person name="Stieglmeier M."/>
            <person name="Klingl A."/>
            <person name="Woyke T."/>
            <person name="Ryan C.M."/>
            <person name="Banfield J.F."/>
        </authorList>
    </citation>
    <scope>NUCLEOTIDE SEQUENCE [LARGE SCALE GENOMIC DNA]</scope>
</reference>